<sequence length="480" mass="47742">MPDVGLLTPGADLAPGSPAAVTDDVALLRAMLRVEAAWVHVLVRRGVAADIQRAASSIGAAHVGRAAPGSAAAGPTGVLPTGDDEAIDGSGAVDLTETYPEDIVEIPDAHAHDTADIAAVVDSAVERLAGPDGEALALASRLARESGAGGNPVIPLVGALRAAVGPQIAPVVHAGLTSQDVLDTALVLLLRDAAHAVVEDLDQAAVAAARLAAEHRGRPALARTLAQAAVPTTLGARFAGWLQGILAARGFLSSVADALPLAYGGAAGELSGVAALAGGAGGELALIEAWGAELGLPVGPGPWHATRTPVVRLGSALAETCAALGKVANDVLQAVRPGVGELREPSGPGRGTSSAMAHKHNPVLSVLVRRSAIAAPHLAAQVLAAAGLAVDERSDGAWHAEWPALQQLARHAVASAHVATELLDGLEVDADAVARNLHDGLPDAGSGPDVAPAAAVVDRVLEQFAAQTGPARSGPAVGRA</sequence>
<dbReference type="InterPro" id="IPR022761">
    <property type="entry name" value="Fumarate_lyase_N"/>
</dbReference>
<organism evidence="5 6">
    <name type="scientific">Promicromonospora kroppenstedtii</name>
    <dbReference type="NCBI Taxonomy" id="440482"/>
    <lineage>
        <taxon>Bacteria</taxon>
        <taxon>Bacillati</taxon>
        <taxon>Actinomycetota</taxon>
        <taxon>Actinomycetes</taxon>
        <taxon>Micrococcales</taxon>
        <taxon>Promicromonosporaceae</taxon>
        <taxon>Promicromonospora</taxon>
    </lineage>
</organism>
<dbReference type="RefSeq" id="WP_397406201.1">
    <property type="nucleotide sequence ID" value="NZ_JBIRYI010000012.1"/>
</dbReference>
<feature type="domain" description="Fumarate lyase N-terminal" evidence="4">
    <location>
        <begin position="166"/>
        <end position="369"/>
    </location>
</feature>
<comment type="caution">
    <text evidence="5">The sequence shown here is derived from an EMBL/GenBank/DDBJ whole genome shotgun (WGS) entry which is preliminary data.</text>
</comment>
<proteinExistence type="inferred from homology"/>
<dbReference type="Pfam" id="PF00206">
    <property type="entry name" value="Lyase_1"/>
    <property type="match status" value="1"/>
</dbReference>
<dbReference type="EMBL" id="JBIRYI010000012">
    <property type="protein sequence ID" value="MFI2489125.1"/>
    <property type="molecule type" value="Genomic_DNA"/>
</dbReference>
<dbReference type="InterPro" id="IPR008948">
    <property type="entry name" value="L-Aspartase-like"/>
</dbReference>
<dbReference type="PANTHER" id="PTHR43172">
    <property type="entry name" value="ADENYLOSUCCINATE LYASE"/>
    <property type="match status" value="1"/>
</dbReference>
<reference evidence="5 6" key="1">
    <citation type="submission" date="2024-10" db="EMBL/GenBank/DDBJ databases">
        <title>The Natural Products Discovery Center: Release of the First 8490 Sequenced Strains for Exploring Actinobacteria Biosynthetic Diversity.</title>
        <authorList>
            <person name="Kalkreuter E."/>
            <person name="Kautsar S.A."/>
            <person name="Yang D."/>
            <person name="Bader C.D."/>
            <person name="Teijaro C.N."/>
            <person name="Fluegel L."/>
            <person name="Davis C.M."/>
            <person name="Simpson J.R."/>
            <person name="Lauterbach L."/>
            <person name="Steele A.D."/>
            <person name="Gui C."/>
            <person name="Meng S."/>
            <person name="Li G."/>
            <person name="Viehrig K."/>
            <person name="Ye F."/>
            <person name="Su P."/>
            <person name="Kiefer A.F."/>
            <person name="Nichols A."/>
            <person name="Cepeda A.J."/>
            <person name="Yan W."/>
            <person name="Fan B."/>
            <person name="Jiang Y."/>
            <person name="Adhikari A."/>
            <person name="Zheng C.-J."/>
            <person name="Schuster L."/>
            <person name="Cowan T.M."/>
            <person name="Smanski M.J."/>
            <person name="Chevrette M.G."/>
            <person name="De Carvalho L.P.S."/>
            <person name="Shen B."/>
        </authorList>
    </citation>
    <scope>NUCLEOTIDE SEQUENCE [LARGE SCALE GENOMIC DNA]</scope>
    <source>
        <strain evidence="5 6">NPDC019481</strain>
    </source>
</reference>
<dbReference type="GO" id="GO:0016829">
    <property type="term" value="F:lyase activity"/>
    <property type="evidence" value="ECO:0007669"/>
    <property type="project" value="UniProtKB-KW"/>
</dbReference>
<evidence type="ECO:0000256" key="1">
    <source>
        <dbReference type="ARBA" id="ARBA00023239"/>
    </source>
</evidence>
<name>A0ABW7XQ30_9MICO</name>
<dbReference type="PANTHER" id="PTHR43172:SF2">
    <property type="entry name" value="ADENYLOSUCCINATE LYASE C-TERMINAL DOMAIN-CONTAINING PROTEIN"/>
    <property type="match status" value="1"/>
</dbReference>
<dbReference type="Gene3D" id="1.10.275.10">
    <property type="entry name" value="Fumarase/aspartase (N-terminal domain)"/>
    <property type="match status" value="1"/>
</dbReference>
<protein>
    <submittedName>
        <fullName evidence="5">Lyase family protein</fullName>
    </submittedName>
</protein>
<evidence type="ECO:0000313" key="6">
    <source>
        <dbReference type="Proteomes" id="UP001611580"/>
    </source>
</evidence>
<feature type="compositionally biased region" description="Low complexity" evidence="3">
    <location>
        <begin position="65"/>
        <end position="77"/>
    </location>
</feature>
<feature type="region of interest" description="Disordered" evidence="3">
    <location>
        <begin position="65"/>
        <end position="90"/>
    </location>
</feature>
<accession>A0ABW7XQ30</accession>
<evidence type="ECO:0000256" key="3">
    <source>
        <dbReference type="SAM" id="MobiDB-lite"/>
    </source>
</evidence>
<evidence type="ECO:0000256" key="2">
    <source>
        <dbReference type="ARBA" id="ARBA00034772"/>
    </source>
</evidence>
<evidence type="ECO:0000313" key="5">
    <source>
        <dbReference type="EMBL" id="MFI2489125.1"/>
    </source>
</evidence>
<dbReference type="PRINTS" id="PR00149">
    <property type="entry name" value="FUMRATELYASE"/>
</dbReference>
<evidence type="ECO:0000259" key="4">
    <source>
        <dbReference type="Pfam" id="PF00206"/>
    </source>
</evidence>
<dbReference type="Proteomes" id="UP001611580">
    <property type="component" value="Unassembled WGS sequence"/>
</dbReference>
<comment type="similarity">
    <text evidence="2">Belongs to the class-II fumarase/aspartase family.</text>
</comment>
<dbReference type="SUPFAM" id="SSF48557">
    <property type="entry name" value="L-aspartase-like"/>
    <property type="match status" value="1"/>
</dbReference>
<dbReference type="Gene3D" id="1.20.200.10">
    <property type="entry name" value="Fumarase/aspartase (Central domain)"/>
    <property type="match status" value="1"/>
</dbReference>
<keyword evidence="1 5" id="KW-0456">Lyase</keyword>
<gene>
    <name evidence="5" type="ORF">ACH47X_19605</name>
</gene>
<dbReference type="InterPro" id="IPR000362">
    <property type="entry name" value="Fumarate_lyase_fam"/>
</dbReference>
<dbReference type="InterPro" id="IPR024083">
    <property type="entry name" value="Fumarase/histidase_N"/>
</dbReference>
<keyword evidence="6" id="KW-1185">Reference proteome</keyword>